<dbReference type="SMART" id="SM00320">
    <property type="entry name" value="WD40"/>
    <property type="match status" value="5"/>
</dbReference>
<evidence type="ECO:0000313" key="9">
    <source>
        <dbReference type="EMBL" id="PPQ95120.1"/>
    </source>
</evidence>
<dbReference type="PANTHER" id="PTHR19918:SF8">
    <property type="entry name" value="FI02843P"/>
    <property type="match status" value="1"/>
</dbReference>
<dbReference type="InterPro" id="IPR001680">
    <property type="entry name" value="WD40_rpt"/>
</dbReference>
<dbReference type="GO" id="GO:0010997">
    <property type="term" value="F:anaphase-promoting complex binding"/>
    <property type="evidence" value="ECO:0007669"/>
    <property type="project" value="InterPro"/>
</dbReference>
<accession>A0A409XWI5</accession>
<dbReference type="InterPro" id="IPR015943">
    <property type="entry name" value="WD40/YVTN_repeat-like_dom_sf"/>
</dbReference>
<dbReference type="GO" id="GO:1990757">
    <property type="term" value="F:ubiquitin ligase activator activity"/>
    <property type="evidence" value="ECO:0007669"/>
    <property type="project" value="TreeGrafter"/>
</dbReference>
<sequence>MSSPRTASGSNAAVCVFQTPVAAQARKRVQNSVTNLRSHKRRRTSMVSVDLGADLDANETAGPSAPVSSTADRFISNRPKVFMPLQITPRTRRISKQFGLVDDRVLNFGDDTDIFTSTHKEDATLALLRRSASSLFNNAPVSRPTSVIENLSKRRNCLMVLDSPGVPFDPEAFPITWSNRNNIAVACRNDVYYQNLDNRTISHLCSSSLPGQIGVVQWGGSKYDSHLALGLSGGSVQIWDAGVGGPGTAVHTWQTSDKGPVKCLSWNHDVLAVGMEGGEIHLTDLRAPQQPTVLGKHRNRVLGLQWSPNGNFLASGDKDGTVHIWDRRIGKSLLDAGQPFTKLRHKGGTKALAWCPWKPDLLASGSNAPEGKIKIWSTSSPSLSTTQSPEPIHIIPLNTSVLSLHWSPHCKELLSTHGSSFTPLLSTTQNRTPSGATSRSQPRLTYTKTPLTNSITVHEYPSCKQLMTLTNAHTHAVSHSCLSPNGESIFTVCPKEESIKMWQVWSERAPAPRRESAFDRCTIR</sequence>
<gene>
    <name evidence="9" type="ORF">CVT25_011663</name>
</gene>
<reference evidence="9 10" key="1">
    <citation type="journal article" date="2018" name="Evol. Lett.">
        <title>Horizontal gene cluster transfer increased hallucinogenic mushroom diversity.</title>
        <authorList>
            <person name="Reynolds H.T."/>
            <person name="Vijayakumar V."/>
            <person name="Gluck-Thaler E."/>
            <person name="Korotkin H.B."/>
            <person name="Matheny P.B."/>
            <person name="Slot J.C."/>
        </authorList>
    </citation>
    <scope>NUCLEOTIDE SEQUENCE [LARGE SCALE GENOMIC DNA]</scope>
    <source>
        <strain evidence="9 10">2631</strain>
    </source>
</reference>
<dbReference type="OrthoDB" id="10263272at2759"/>
<dbReference type="InterPro" id="IPR033010">
    <property type="entry name" value="Cdc20/Fizzy"/>
</dbReference>
<evidence type="ECO:0000259" key="8">
    <source>
        <dbReference type="Pfam" id="PF24807"/>
    </source>
</evidence>
<dbReference type="PROSITE" id="PS50294">
    <property type="entry name" value="WD_REPEATS_REGION"/>
    <property type="match status" value="1"/>
</dbReference>
<keyword evidence="4" id="KW-0677">Repeat</keyword>
<dbReference type="InterPro" id="IPR036322">
    <property type="entry name" value="WD40_repeat_dom_sf"/>
</dbReference>
<dbReference type="GO" id="GO:1905786">
    <property type="term" value="P:positive regulation of anaphase-promoting complex-dependent catabolic process"/>
    <property type="evidence" value="ECO:0007669"/>
    <property type="project" value="TreeGrafter"/>
</dbReference>
<keyword evidence="2 7" id="KW-0853">WD repeat</keyword>
<dbReference type="PROSITE" id="PS50082">
    <property type="entry name" value="WD_REPEATS_2"/>
    <property type="match status" value="1"/>
</dbReference>
<keyword evidence="5" id="KW-0498">Mitosis</keyword>
<keyword evidence="6" id="KW-0131">Cell cycle</keyword>
<evidence type="ECO:0000256" key="6">
    <source>
        <dbReference type="ARBA" id="ARBA00023306"/>
    </source>
</evidence>
<dbReference type="GO" id="GO:0051301">
    <property type="term" value="P:cell division"/>
    <property type="evidence" value="ECO:0007669"/>
    <property type="project" value="UniProtKB-KW"/>
</dbReference>
<evidence type="ECO:0000256" key="1">
    <source>
        <dbReference type="ARBA" id="ARBA00006445"/>
    </source>
</evidence>
<proteinExistence type="inferred from homology"/>
<evidence type="ECO:0000256" key="5">
    <source>
        <dbReference type="ARBA" id="ARBA00022776"/>
    </source>
</evidence>
<dbReference type="EMBL" id="NHYD01000088">
    <property type="protein sequence ID" value="PPQ95120.1"/>
    <property type="molecule type" value="Genomic_DNA"/>
</dbReference>
<dbReference type="InterPro" id="IPR056150">
    <property type="entry name" value="WD40_CDC20-Fz"/>
</dbReference>
<evidence type="ECO:0000256" key="4">
    <source>
        <dbReference type="ARBA" id="ARBA00022737"/>
    </source>
</evidence>
<dbReference type="InParanoid" id="A0A409XWI5"/>
<dbReference type="SUPFAM" id="SSF50978">
    <property type="entry name" value="WD40 repeat-like"/>
    <property type="match status" value="1"/>
</dbReference>
<dbReference type="Proteomes" id="UP000283269">
    <property type="component" value="Unassembled WGS sequence"/>
</dbReference>
<protein>
    <recommendedName>
        <fullName evidence="8">CDC20/Fizzy WD40 domain-containing protein</fullName>
    </recommendedName>
</protein>
<dbReference type="AlphaFoldDB" id="A0A409XWI5"/>
<keyword evidence="10" id="KW-1185">Reference proteome</keyword>
<comment type="caution">
    <text evidence="9">The sequence shown here is derived from an EMBL/GenBank/DDBJ whole genome shotgun (WGS) entry which is preliminary data.</text>
</comment>
<evidence type="ECO:0000256" key="7">
    <source>
        <dbReference type="PROSITE-ProRule" id="PRU00221"/>
    </source>
</evidence>
<feature type="repeat" description="WD" evidence="7">
    <location>
        <begin position="294"/>
        <end position="335"/>
    </location>
</feature>
<name>A0A409XWI5_PSICY</name>
<dbReference type="PANTHER" id="PTHR19918">
    <property type="entry name" value="CELL DIVISION CYCLE 20 CDC20 FIZZY -RELATED"/>
    <property type="match status" value="1"/>
</dbReference>
<dbReference type="GO" id="GO:0005680">
    <property type="term" value="C:anaphase-promoting complex"/>
    <property type="evidence" value="ECO:0007669"/>
    <property type="project" value="TreeGrafter"/>
</dbReference>
<evidence type="ECO:0000256" key="3">
    <source>
        <dbReference type="ARBA" id="ARBA00022618"/>
    </source>
</evidence>
<dbReference type="GO" id="GO:0031145">
    <property type="term" value="P:anaphase-promoting complex-dependent catabolic process"/>
    <property type="evidence" value="ECO:0007669"/>
    <property type="project" value="TreeGrafter"/>
</dbReference>
<dbReference type="STRING" id="93625.A0A409XWI5"/>
<keyword evidence="3" id="KW-0132">Cell division</keyword>
<feature type="domain" description="CDC20/Fizzy WD40" evidence="8">
    <location>
        <begin position="161"/>
        <end position="502"/>
    </location>
</feature>
<dbReference type="Gene3D" id="2.130.10.10">
    <property type="entry name" value="YVTN repeat-like/Quinoprotein amine dehydrogenase"/>
    <property type="match status" value="1"/>
</dbReference>
<evidence type="ECO:0000256" key="2">
    <source>
        <dbReference type="ARBA" id="ARBA00022574"/>
    </source>
</evidence>
<dbReference type="Pfam" id="PF24807">
    <property type="entry name" value="WD40_CDC20-Fz"/>
    <property type="match status" value="1"/>
</dbReference>
<comment type="similarity">
    <text evidence="1">Belongs to the WD repeat CDC20/Fizzy family.</text>
</comment>
<evidence type="ECO:0000313" key="10">
    <source>
        <dbReference type="Proteomes" id="UP000283269"/>
    </source>
</evidence>
<organism evidence="9 10">
    <name type="scientific">Psilocybe cyanescens</name>
    <dbReference type="NCBI Taxonomy" id="93625"/>
    <lineage>
        <taxon>Eukaryota</taxon>
        <taxon>Fungi</taxon>
        <taxon>Dikarya</taxon>
        <taxon>Basidiomycota</taxon>
        <taxon>Agaricomycotina</taxon>
        <taxon>Agaricomycetes</taxon>
        <taxon>Agaricomycetidae</taxon>
        <taxon>Agaricales</taxon>
        <taxon>Agaricineae</taxon>
        <taxon>Strophariaceae</taxon>
        <taxon>Psilocybe</taxon>
    </lineage>
</organism>